<protein>
    <submittedName>
        <fullName evidence="2">Uncharacterized protein</fullName>
    </submittedName>
</protein>
<dbReference type="PANTHER" id="PTHR40465">
    <property type="entry name" value="CHROMOSOME 1, WHOLE GENOME SHOTGUN SEQUENCE"/>
    <property type="match status" value="1"/>
</dbReference>
<dbReference type="AlphaFoldDB" id="A0AAD7FSH4"/>
<keyword evidence="1" id="KW-0472">Membrane</keyword>
<gene>
    <name evidence="2" type="ORF">B0H17DRAFT_1216571</name>
</gene>
<dbReference type="Proteomes" id="UP001221757">
    <property type="component" value="Unassembled WGS sequence"/>
</dbReference>
<organism evidence="2 3">
    <name type="scientific">Mycena rosella</name>
    <name type="common">Pink bonnet</name>
    <name type="synonym">Agaricus rosellus</name>
    <dbReference type="NCBI Taxonomy" id="1033263"/>
    <lineage>
        <taxon>Eukaryota</taxon>
        <taxon>Fungi</taxon>
        <taxon>Dikarya</taxon>
        <taxon>Basidiomycota</taxon>
        <taxon>Agaricomycotina</taxon>
        <taxon>Agaricomycetes</taxon>
        <taxon>Agaricomycetidae</taxon>
        <taxon>Agaricales</taxon>
        <taxon>Marasmiineae</taxon>
        <taxon>Mycenaceae</taxon>
        <taxon>Mycena</taxon>
    </lineage>
</organism>
<dbReference type="EMBL" id="JARKIE010000427">
    <property type="protein sequence ID" value="KAJ7640558.1"/>
    <property type="molecule type" value="Genomic_DNA"/>
</dbReference>
<name>A0AAD7FSH4_MYCRO</name>
<keyword evidence="1" id="KW-1133">Transmembrane helix</keyword>
<feature type="transmembrane region" description="Helical" evidence="1">
    <location>
        <begin position="124"/>
        <end position="147"/>
    </location>
</feature>
<accession>A0AAD7FSH4</accession>
<evidence type="ECO:0000313" key="3">
    <source>
        <dbReference type="Proteomes" id="UP001221757"/>
    </source>
</evidence>
<keyword evidence="3" id="KW-1185">Reference proteome</keyword>
<feature type="transmembrane region" description="Helical" evidence="1">
    <location>
        <begin position="95"/>
        <end position="112"/>
    </location>
</feature>
<feature type="transmembrane region" description="Helical" evidence="1">
    <location>
        <begin position="192"/>
        <end position="211"/>
    </location>
</feature>
<evidence type="ECO:0000313" key="2">
    <source>
        <dbReference type="EMBL" id="KAJ7640558.1"/>
    </source>
</evidence>
<keyword evidence="1" id="KW-0812">Transmembrane</keyword>
<evidence type="ECO:0000256" key="1">
    <source>
        <dbReference type="SAM" id="Phobius"/>
    </source>
</evidence>
<feature type="transmembrane region" description="Helical" evidence="1">
    <location>
        <begin position="159"/>
        <end position="185"/>
    </location>
</feature>
<feature type="transmembrane region" description="Helical" evidence="1">
    <location>
        <begin position="20"/>
        <end position="42"/>
    </location>
</feature>
<comment type="caution">
    <text evidence="2">The sequence shown here is derived from an EMBL/GenBank/DDBJ whole genome shotgun (WGS) entry which is preliminary data.</text>
</comment>
<proteinExistence type="predicted"/>
<dbReference type="PANTHER" id="PTHR40465:SF1">
    <property type="entry name" value="DUF6534 DOMAIN-CONTAINING PROTEIN"/>
    <property type="match status" value="1"/>
</dbReference>
<reference evidence="2" key="1">
    <citation type="submission" date="2023-03" db="EMBL/GenBank/DDBJ databases">
        <title>Massive genome expansion in bonnet fungi (Mycena s.s.) driven by repeated elements and novel gene families across ecological guilds.</title>
        <authorList>
            <consortium name="Lawrence Berkeley National Laboratory"/>
            <person name="Harder C.B."/>
            <person name="Miyauchi S."/>
            <person name="Viragh M."/>
            <person name="Kuo A."/>
            <person name="Thoen E."/>
            <person name="Andreopoulos B."/>
            <person name="Lu D."/>
            <person name="Skrede I."/>
            <person name="Drula E."/>
            <person name="Henrissat B."/>
            <person name="Morin E."/>
            <person name="Kohler A."/>
            <person name="Barry K."/>
            <person name="LaButti K."/>
            <person name="Morin E."/>
            <person name="Salamov A."/>
            <person name="Lipzen A."/>
            <person name="Mereny Z."/>
            <person name="Hegedus B."/>
            <person name="Baldrian P."/>
            <person name="Stursova M."/>
            <person name="Weitz H."/>
            <person name="Taylor A."/>
            <person name="Grigoriev I.V."/>
            <person name="Nagy L.G."/>
            <person name="Martin F."/>
            <person name="Kauserud H."/>
        </authorList>
    </citation>
    <scope>NUCLEOTIDE SEQUENCE</scope>
    <source>
        <strain evidence="2">CBHHK067</strain>
    </source>
</reference>
<feature type="transmembrane region" description="Helical" evidence="1">
    <location>
        <begin position="54"/>
        <end position="75"/>
    </location>
</feature>
<sequence length="293" mass="31443">MDPGSAAPLGFPTVQVSGPVLLGELGTWGLFGALSVQVYTYYQAFPNDNWSTKSLVYLVSAIELVDTILMTHGAFSAFGYGFGDFTALTNIDFDWLSIPIMVSFIGQSFYAYRLYVFSKSWPIFVLILLISLTSTIAGFVTGAFSLQAGNIALLDTRKVAVAVGLWLAASALSDIIIAICMTYYVSPSSQPLVALTGLVLFLAFPDQSYYITPSYLLPKLYANCILVVLNARCQIVGGRATYTSTTDHAATPAYLRTGTTANLVTIDREALSNGGNDDIELKHTGASDIGGRV</sequence>